<sequence>MPGSVSVGNRPRHLEWFMKTVRTHAVTAGGEPSVEGEERAVAAVFEATSNAWADGDASAFTRWYAEGATVILPGVHLRDRAEVRAAMGAAFADSLKGSERIHTVQSVRFLGEDVAVAVTRSVTVPPGETEPPAERWELATWTLSKNDGRWLIEAYHSCPAPAEPAEAHHPDEA</sequence>
<dbReference type="OrthoDB" id="582586at2"/>
<dbReference type="NCBIfam" id="TIGR02246">
    <property type="entry name" value="SgcJ/EcaC family oxidoreductase"/>
    <property type="match status" value="1"/>
</dbReference>
<dbReference type="Proteomes" id="UP000483004">
    <property type="component" value="Unassembled WGS sequence"/>
</dbReference>
<dbReference type="InterPro" id="IPR027843">
    <property type="entry name" value="DUF4440"/>
</dbReference>
<accession>A0A6L3W4Z6</accession>
<dbReference type="AlphaFoldDB" id="A0A6L3W4Z6"/>
<protein>
    <submittedName>
        <fullName evidence="2">SgcJ/EcaC family oxidoreductase</fullName>
    </submittedName>
</protein>
<reference evidence="2 3" key="1">
    <citation type="submission" date="2019-09" db="EMBL/GenBank/DDBJ databases">
        <title>Actinomadura physcomitrii sp. nov., a novel actinomycete isolated from moss [Physcomitrium sphaericum (Ludw) Fuernr].</title>
        <authorList>
            <person name="Liu C."/>
            <person name="Zhuang X."/>
        </authorList>
    </citation>
    <scope>NUCLEOTIDE SEQUENCE [LARGE SCALE GENOMIC DNA]</scope>
    <source>
        <strain evidence="2 3">CYP1-1B</strain>
    </source>
</reference>
<dbReference type="InterPro" id="IPR032710">
    <property type="entry name" value="NTF2-like_dom_sf"/>
</dbReference>
<feature type="domain" description="DUF4440" evidence="1">
    <location>
        <begin position="41"/>
        <end position="152"/>
    </location>
</feature>
<keyword evidence="3" id="KW-1185">Reference proteome</keyword>
<name>A0A6L3W4Z6_9ACTN</name>
<dbReference type="SUPFAM" id="SSF54427">
    <property type="entry name" value="NTF2-like"/>
    <property type="match status" value="1"/>
</dbReference>
<evidence type="ECO:0000313" key="3">
    <source>
        <dbReference type="Proteomes" id="UP000483004"/>
    </source>
</evidence>
<dbReference type="InterPro" id="IPR011944">
    <property type="entry name" value="Steroid_delta5-4_isomerase"/>
</dbReference>
<organism evidence="2 3">
    <name type="scientific">Actinomadura montaniterrae</name>
    <dbReference type="NCBI Taxonomy" id="1803903"/>
    <lineage>
        <taxon>Bacteria</taxon>
        <taxon>Bacillati</taxon>
        <taxon>Actinomycetota</taxon>
        <taxon>Actinomycetes</taxon>
        <taxon>Streptosporangiales</taxon>
        <taxon>Thermomonosporaceae</taxon>
        <taxon>Actinomadura</taxon>
    </lineage>
</organism>
<evidence type="ECO:0000313" key="2">
    <source>
        <dbReference type="EMBL" id="KAB2388056.1"/>
    </source>
</evidence>
<proteinExistence type="predicted"/>
<dbReference type="Gene3D" id="3.10.450.50">
    <property type="match status" value="1"/>
</dbReference>
<dbReference type="Pfam" id="PF14534">
    <property type="entry name" value="DUF4440"/>
    <property type="match status" value="1"/>
</dbReference>
<comment type="caution">
    <text evidence="2">The sequence shown here is derived from an EMBL/GenBank/DDBJ whole genome shotgun (WGS) entry which is preliminary data.</text>
</comment>
<gene>
    <name evidence="2" type="ORF">F9B16_05685</name>
</gene>
<dbReference type="EMBL" id="WBMR01000009">
    <property type="protein sequence ID" value="KAB2388056.1"/>
    <property type="molecule type" value="Genomic_DNA"/>
</dbReference>
<evidence type="ECO:0000259" key="1">
    <source>
        <dbReference type="Pfam" id="PF14534"/>
    </source>
</evidence>